<reference evidence="2" key="1">
    <citation type="submission" date="2021-03" db="EMBL/GenBank/DDBJ databases">
        <authorList>
            <person name="Jaffe A."/>
        </authorList>
    </citation>
    <scope>NUCLEOTIDE SEQUENCE</scope>
    <source>
        <strain evidence="2">RIFCSPLOWO2_01_FULL_AR10_48_17</strain>
    </source>
</reference>
<evidence type="ECO:0000313" key="3">
    <source>
        <dbReference type="Proteomes" id="UP000675968"/>
    </source>
</evidence>
<feature type="transmembrane region" description="Helical" evidence="1">
    <location>
        <begin position="170"/>
        <end position="187"/>
    </location>
</feature>
<dbReference type="EMBL" id="JAGVWC010000006">
    <property type="protein sequence ID" value="MBS3061063.1"/>
    <property type="molecule type" value="Genomic_DNA"/>
</dbReference>
<evidence type="ECO:0000313" key="2">
    <source>
        <dbReference type="EMBL" id="MBS3061063.1"/>
    </source>
</evidence>
<proteinExistence type="predicted"/>
<protein>
    <submittedName>
        <fullName evidence="2">HupE/UreJ family protein</fullName>
    </submittedName>
</protein>
<name>A0A8T4L1B8_9ARCH</name>
<organism evidence="2 3">
    <name type="scientific">Candidatus Iainarchaeum sp</name>
    <dbReference type="NCBI Taxonomy" id="3101447"/>
    <lineage>
        <taxon>Archaea</taxon>
        <taxon>Candidatus Iainarchaeota</taxon>
        <taxon>Candidatus Iainarchaeia</taxon>
        <taxon>Candidatus Iainarchaeales</taxon>
        <taxon>Candidatus Iainarchaeaceae</taxon>
        <taxon>Candidatus Iainarchaeum</taxon>
    </lineage>
</organism>
<gene>
    <name evidence="2" type="ORF">J4215_00610</name>
</gene>
<keyword evidence="1" id="KW-0812">Transmembrane</keyword>
<keyword evidence="1" id="KW-0472">Membrane</keyword>
<feature type="transmembrane region" description="Helical" evidence="1">
    <location>
        <begin position="194"/>
        <end position="212"/>
    </location>
</feature>
<feature type="transmembrane region" description="Helical" evidence="1">
    <location>
        <begin position="312"/>
        <end position="331"/>
    </location>
</feature>
<sequence length="332" mass="36438">MKPVFYHLLVILAFGALFFGTVQGHDLIVVHNSIETNENEVVIQNDGSFADTLGEDYEEHIRQNLFVKNNREPCPLSEFRFEETPIESLDIVYSCRENASNLSVEDRTLSNIGTPVNKIYEIGEGENKKTFVGEQAMTFEIQQAPETVFSIFFKYLMLGLEHILSGLDHILFIIGFVLAAASLFPLLKSVTGFTVSHSVTLTLAATGILVISPKIVEPIIALSIIAVGLFTLLKIQEKQLSRFWLIFGFGLFHGLGFAGAISDVGFPKNNFIAALLGFNIGVELGQLAVVAVVYPILFLASKSKTHAQTVKTAVALIVVISGTFWLATRLIG</sequence>
<dbReference type="AlphaFoldDB" id="A0A8T4L1B8"/>
<dbReference type="Pfam" id="PF13795">
    <property type="entry name" value="HupE_UreJ_2"/>
    <property type="match status" value="1"/>
</dbReference>
<reference evidence="2" key="2">
    <citation type="submission" date="2021-05" db="EMBL/GenBank/DDBJ databases">
        <title>Protein family content uncovers lineage relationships and bacterial pathway maintenance mechanisms in DPANN archaea.</title>
        <authorList>
            <person name="Castelle C.J."/>
            <person name="Meheust R."/>
            <person name="Jaffe A.L."/>
            <person name="Seitz K."/>
            <person name="Gong X."/>
            <person name="Baker B.J."/>
            <person name="Banfield J.F."/>
        </authorList>
    </citation>
    <scope>NUCLEOTIDE SEQUENCE</scope>
    <source>
        <strain evidence="2">RIFCSPLOWO2_01_FULL_AR10_48_17</strain>
    </source>
</reference>
<keyword evidence="1" id="KW-1133">Transmembrane helix</keyword>
<comment type="caution">
    <text evidence="2">The sequence shown here is derived from an EMBL/GenBank/DDBJ whole genome shotgun (WGS) entry which is preliminary data.</text>
</comment>
<dbReference type="InterPro" id="IPR032809">
    <property type="entry name" value="Put_HupE_UreJ"/>
</dbReference>
<accession>A0A8T4L1B8</accession>
<feature type="transmembrane region" description="Helical" evidence="1">
    <location>
        <begin position="242"/>
        <end position="261"/>
    </location>
</feature>
<feature type="transmembrane region" description="Helical" evidence="1">
    <location>
        <begin position="273"/>
        <end position="300"/>
    </location>
</feature>
<feature type="transmembrane region" description="Helical" evidence="1">
    <location>
        <begin position="218"/>
        <end position="235"/>
    </location>
</feature>
<evidence type="ECO:0000256" key="1">
    <source>
        <dbReference type="SAM" id="Phobius"/>
    </source>
</evidence>
<dbReference type="Proteomes" id="UP000675968">
    <property type="component" value="Unassembled WGS sequence"/>
</dbReference>